<dbReference type="EMBL" id="JAFLCK010000018">
    <property type="protein sequence ID" value="MBN8661270.1"/>
    <property type="molecule type" value="Genomic_DNA"/>
</dbReference>
<organism evidence="1 2">
    <name type="scientific">Candidatus Obscuribacter phosphatis</name>
    <dbReference type="NCBI Taxonomy" id="1906157"/>
    <lineage>
        <taxon>Bacteria</taxon>
        <taxon>Bacillati</taxon>
        <taxon>Candidatus Melainabacteria</taxon>
        <taxon>Candidatus Obscuribacterales</taxon>
        <taxon>Candidatus Obscuribacteraceae</taxon>
        <taxon>Candidatus Obscuribacter</taxon>
    </lineage>
</organism>
<accession>A0A8J7TLP5</accession>
<dbReference type="InterPro" id="IPR029063">
    <property type="entry name" value="SAM-dependent_MTases_sf"/>
</dbReference>
<dbReference type="Proteomes" id="UP000664277">
    <property type="component" value="Unassembled WGS sequence"/>
</dbReference>
<reference evidence="1" key="1">
    <citation type="submission" date="2021-02" db="EMBL/GenBank/DDBJ databases">
        <title>Genome-Resolved Metagenomics of a Microbial Community Performing Photosynthetic Biological Nutrient Removal.</title>
        <authorList>
            <person name="Mcdaniel E.A."/>
        </authorList>
    </citation>
    <scope>NUCLEOTIDE SEQUENCE</scope>
    <source>
        <strain evidence="1">UWPOB_OBS1</strain>
    </source>
</reference>
<dbReference type="PANTHER" id="PTHR39290:SF6">
    <property type="entry name" value="S-ADENOSYL-L-METHIONINE-DEPENDENT METHYLTRANSFERASES SUPERFAMILY PROTEIN"/>
    <property type="match status" value="1"/>
</dbReference>
<name>A0A8J7TLP5_9BACT</name>
<comment type="caution">
    <text evidence="1">The sequence shown here is derived from an EMBL/GenBank/DDBJ whole genome shotgun (WGS) entry which is preliminary data.</text>
</comment>
<evidence type="ECO:0000313" key="2">
    <source>
        <dbReference type="Proteomes" id="UP000664277"/>
    </source>
</evidence>
<proteinExistence type="predicted"/>
<sequence>MPNPIQIAEIAQAAGRAAAPLARELAEEAAQLLGHGSLAKSSLVETGLTRTGLQSAGTETAAKKLAINEALPKQLAAGEGGRALSLSEATSRAAAVPNPYLAEFNALQKDPSYRRAIDIARGRIDSSSSEYSLAFRQQREMRYGLTNKYAWAVPNQEALATIAAEGRVVEAGAGSGYWASLLRAMKTDVIAFDKHGTDLAANHFHKASPVKAWTDIARGDAAAVKPHGDRSLFMSFPPHDEPFAYDVLKNYRGNRFVYVGEGPGGVTGDDKFFNLLAKRWKEEKTVAIPNWEASDGFLRDALTVYVRR</sequence>
<gene>
    <name evidence="1" type="ORF">J0M35_12960</name>
</gene>
<evidence type="ECO:0000313" key="1">
    <source>
        <dbReference type="EMBL" id="MBN8661270.1"/>
    </source>
</evidence>
<dbReference type="SUPFAM" id="SSF53335">
    <property type="entry name" value="S-adenosyl-L-methionine-dependent methyltransferases"/>
    <property type="match status" value="1"/>
</dbReference>
<dbReference type="AlphaFoldDB" id="A0A8J7TLP5"/>
<dbReference type="PANTHER" id="PTHR39290">
    <property type="entry name" value="C3H1-TYPE DOMAIN-CONTAINING PROTEIN-RELATED"/>
    <property type="match status" value="1"/>
</dbReference>
<protein>
    <submittedName>
        <fullName evidence="1">Uncharacterized protein</fullName>
    </submittedName>
</protein>